<dbReference type="AlphaFoldDB" id="A0A1A9V9J4"/>
<name>A0A1A9V9J4_GLOAU</name>
<protein>
    <recommendedName>
        <fullName evidence="3">Reverse transcriptase domain-containing protein</fullName>
    </recommendedName>
</protein>
<evidence type="ECO:0008006" key="3">
    <source>
        <dbReference type="Google" id="ProtNLM"/>
    </source>
</evidence>
<proteinExistence type="predicted"/>
<sequence length="130" mass="14117">MCPYIRLGFLSGANQHFRQLGRVHARVVSICKIKTIHTLEGLRPISILPAVSKIVEHILKDYSLSAALNLISSSQCATLTNAIRRDVNCGLLTPLVALDLSKAFNSVNHLGLILGACWSIFTCEISVCGD</sequence>
<evidence type="ECO:0000313" key="2">
    <source>
        <dbReference type="Proteomes" id="UP000078200"/>
    </source>
</evidence>
<accession>A0A1A9V9J4</accession>
<evidence type="ECO:0000313" key="1">
    <source>
        <dbReference type="EnsemblMetazoa" id="GAUT030192-PA"/>
    </source>
</evidence>
<reference evidence="1" key="1">
    <citation type="submission" date="2020-05" db="UniProtKB">
        <authorList>
            <consortium name="EnsemblMetazoa"/>
        </authorList>
    </citation>
    <scope>IDENTIFICATION</scope>
    <source>
        <strain evidence="1">TTRI</strain>
    </source>
</reference>
<dbReference type="VEuPathDB" id="VectorBase:GAUT030192"/>
<keyword evidence="2" id="KW-1185">Reference proteome</keyword>
<dbReference type="EnsemblMetazoa" id="GAUT030192-RA">
    <property type="protein sequence ID" value="GAUT030192-PA"/>
    <property type="gene ID" value="GAUT030192"/>
</dbReference>
<organism evidence="1 2">
    <name type="scientific">Glossina austeni</name>
    <name type="common">Savannah tsetse fly</name>
    <dbReference type="NCBI Taxonomy" id="7395"/>
    <lineage>
        <taxon>Eukaryota</taxon>
        <taxon>Metazoa</taxon>
        <taxon>Ecdysozoa</taxon>
        <taxon>Arthropoda</taxon>
        <taxon>Hexapoda</taxon>
        <taxon>Insecta</taxon>
        <taxon>Pterygota</taxon>
        <taxon>Neoptera</taxon>
        <taxon>Endopterygota</taxon>
        <taxon>Diptera</taxon>
        <taxon>Brachycera</taxon>
        <taxon>Muscomorpha</taxon>
        <taxon>Hippoboscoidea</taxon>
        <taxon>Glossinidae</taxon>
        <taxon>Glossina</taxon>
    </lineage>
</organism>
<dbReference type="Proteomes" id="UP000078200">
    <property type="component" value="Unassembled WGS sequence"/>
</dbReference>